<protein>
    <submittedName>
        <fullName evidence="1">Uncharacterized protein</fullName>
    </submittedName>
</protein>
<dbReference type="AlphaFoldDB" id="A0A433ZXI0"/>
<dbReference type="EMBL" id="NRQY01000001">
    <property type="protein sequence ID" value="RUT66815.1"/>
    <property type="molecule type" value="Genomic_DNA"/>
</dbReference>
<name>A0A433ZXI0_MORMO</name>
<proteinExistence type="predicted"/>
<sequence>MLDRKNENVKSIINGNKDYKIEIADLYKDEEIISVKISSDTNELIYNIQQSITSFELYAKKEIKNKTINTVSLWFVFPKKITNETKITCINSIQFLLAIEHWKKRVENYGLRPKIYLSEHKGKL</sequence>
<evidence type="ECO:0000313" key="2">
    <source>
        <dbReference type="Proteomes" id="UP000286908"/>
    </source>
</evidence>
<dbReference type="Proteomes" id="UP000286908">
    <property type="component" value="Unassembled WGS sequence"/>
</dbReference>
<reference evidence="1 2" key="1">
    <citation type="submission" date="2017-08" db="EMBL/GenBank/DDBJ databases">
        <title>Draft genome sequence of pheromone producing symbiont Morganella morganii, of the female New Zealand grass grub Costelytra giveni.</title>
        <authorList>
            <person name="Laugraud A."/>
            <person name="Young S.D."/>
            <person name="Hurst M.H."/>
        </authorList>
    </citation>
    <scope>NUCLEOTIDE SEQUENCE [LARGE SCALE GENOMIC DNA]</scope>
    <source>
        <strain evidence="1 2">MMsCG</strain>
    </source>
</reference>
<gene>
    <name evidence="1" type="ORF">CKG00_10775</name>
</gene>
<comment type="caution">
    <text evidence="1">The sequence shown here is derived from an EMBL/GenBank/DDBJ whole genome shotgun (WGS) entry which is preliminary data.</text>
</comment>
<organism evidence="1 2">
    <name type="scientific">Morganella morganii</name>
    <name type="common">Proteus morganii</name>
    <dbReference type="NCBI Taxonomy" id="582"/>
    <lineage>
        <taxon>Bacteria</taxon>
        <taxon>Pseudomonadati</taxon>
        <taxon>Pseudomonadota</taxon>
        <taxon>Gammaproteobacteria</taxon>
        <taxon>Enterobacterales</taxon>
        <taxon>Morganellaceae</taxon>
        <taxon>Morganella</taxon>
    </lineage>
</organism>
<evidence type="ECO:0000313" key="1">
    <source>
        <dbReference type="EMBL" id="RUT66815.1"/>
    </source>
</evidence>
<accession>A0A433ZXI0</accession>